<dbReference type="HAMAP" id="MF_00956">
    <property type="entry name" value="GDP_fucose_synth"/>
    <property type="match status" value="1"/>
</dbReference>
<proteinExistence type="inferred from homology"/>
<keyword evidence="4" id="KW-0521">NADP</keyword>
<dbReference type="EC" id="1.1.1.271" evidence="3"/>
<evidence type="ECO:0000256" key="2">
    <source>
        <dbReference type="ARBA" id="ARBA00005959"/>
    </source>
</evidence>
<dbReference type="SUPFAM" id="SSF51735">
    <property type="entry name" value="NAD(P)-binding Rossmann-fold domains"/>
    <property type="match status" value="1"/>
</dbReference>
<comment type="pathway">
    <text evidence="1">Nucleotide-sugar biosynthesis; GDP-L-fucose biosynthesis via de novo pathway; GDP-L-fucose from GDP-alpha-D-mannose: step 2/2.</text>
</comment>
<dbReference type="AlphaFoldDB" id="A0A7G2CHM7"/>
<reference evidence="8 9" key="1">
    <citation type="submission" date="2020-08" db="EMBL/GenBank/DDBJ databases">
        <authorList>
            <person name="Newling K."/>
            <person name="Davey J."/>
            <person name="Forrester S."/>
        </authorList>
    </citation>
    <scope>NUCLEOTIDE SEQUENCE [LARGE SCALE GENOMIC DNA]</scope>
    <source>
        <strain evidence="9">Crithidia deanei Carvalho (ATCC PRA-265)</strain>
    </source>
</reference>
<comment type="similarity">
    <text evidence="2">Belongs to the NAD(P)-dependent epimerase/dehydratase family. Fucose synthase subfamily.</text>
</comment>
<sequence>MSKVVLVTGASGLVGHGIQAVNARSPRDDEKWVYASSRDADLTDYESTRAMFDKYKPTHVIHLAAQVGGLFKNLAKPVEMWGDNVKINDNVMRCSHELGVAKLVSCLSTCIFPDKTTYPINERMLHDGAPHSSNEPYAYAKRMQDVLSRAYRREYGSNFISIIPTNIYGPHDNYHLEDGHVVPALIHKFYLAKKENKPVTVFGTGKPLRQFIYSEDLAELLLWAMRKYEEEGPIILSVGEEDEVSIGDVVSMISKAIGFEGEIIYDSTKADGQFKKTADNSKLRTYLPDYKFTPMEEGIKKSVEWLVENYDSARK</sequence>
<evidence type="ECO:0000259" key="7">
    <source>
        <dbReference type="Pfam" id="PF01370"/>
    </source>
</evidence>
<evidence type="ECO:0000256" key="3">
    <source>
        <dbReference type="ARBA" id="ARBA00012371"/>
    </source>
</evidence>
<dbReference type="GO" id="GO:0016853">
    <property type="term" value="F:isomerase activity"/>
    <property type="evidence" value="ECO:0007669"/>
    <property type="project" value="UniProtKB-KW"/>
</dbReference>
<dbReference type="PANTHER" id="PTHR43238:SF1">
    <property type="entry name" value="GDP-L-FUCOSE SYNTHASE"/>
    <property type="match status" value="1"/>
</dbReference>
<keyword evidence="5" id="KW-0560">Oxidoreductase</keyword>
<dbReference type="Pfam" id="PF01370">
    <property type="entry name" value="Epimerase"/>
    <property type="match status" value="1"/>
</dbReference>
<dbReference type="Gene3D" id="3.90.25.10">
    <property type="entry name" value="UDP-galactose 4-epimerase, domain 1"/>
    <property type="match status" value="1"/>
</dbReference>
<dbReference type="Proteomes" id="UP000515908">
    <property type="component" value="Chromosome 12"/>
</dbReference>
<dbReference type="UniPathway" id="UPA00128">
    <property type="reaction ID" value="UER00191"/>
</dbReference>
<evidence type="ECO:0000313" key="8">
    <source>
        <dbReference type="EMBL" id="CAD2218855.1"/>
    </source>
</evidence>
<evidence type="ECO:0000256" key="1">
    <source>
        <dbReference type="ARBA" id="ARBA00004883"/>
    </source>
</evidence>
<evidence type="ECO:0000313" key="9">
    <source>
        <dbReference type="Proteomes" id="UP000515908"/>
    </source>
</evidence>
<accession>A0A7G2CHM7</accession>
<dbReference type="PANTHER" id="PTHR43238">
    <property type="entry name" value="GDP-L-FUCOSE SYNTHASE"/>
    <property type="match status" value="1"/>
</dbReference>
<dbReference type="EMBL" id="LR877156">
    <property type="protein sequence ID" value="CAD2218855.1"/>
    <property type="molecule type" value="Genomic_DNA"/>
</dbReference>
<dbReference type="GO" id="GO:0042351">
    <property type="term" value="P:'de novo' GDP-L-fucose biosynthetic process"/>
    <property type="evidence" value="ECO:0007669"/>
    <property type="project" value="UniProtKB-UniPathway"/>
</dbReference>
<gene>
    <name evidence="8" type="ORF">ADEAN_000634800</name>
</gene>
<dbReference type="VEuPathDB" id="TriTrypDB:ADEAN_000634800"/>
<dbReference type="Gene3D" id="3.40.50.720">
    <property type="entry name" value="NAD(P)-binding Rossmann-like Domain"/>
    <property type="match status" value="1"/>
</dbReference>
<evidence type="ECO:0000256" key="5">
    <source>
        <dbReference type="ARBA" id="ARBA00023002"/>
    </source>
</evidence>
<keyword evidence="6" id="KW-0413">Isomerase</keyword>
<evidence type="ECO:0000256" key="6">
    <source>
        <dbReference type="ARBA" id="ARBA00023235"/>
    </source>
</evidence>
<keyword evidence="9" id="KW-1185">Reference proteome</keyword>
<feature type="domain" description="NAD-dependent epimerase/dehydratase" evidence="7">
    <location>
        <begin position="5"/>
        <end position="238"/>
    </location>
</feature>
<dbReference type="InterPro" id="IPR028614">
    <property type="entry name" value="GDP_fucose/colitose_synth"/>
</dbReference>
<dbReference type="CDD" id="cd05239">
    <property type="entry name" value="GDP_FS_SDR_e"/>
    <property type="match status" value="1"/>
</dbReference>
<organism evidence="8 9">
    <name type="scientific">Angomonas deanei</name>
    <dbReference type="NCBI Taxonomy" id="59799"/>
    <lineage>
        <taxon>Eukaryota</taxon>
        <taxon>Discoba</taxon>
        <taxon>Euglenozoa</taxon>
        <taxon>Kinetoplastea</taxon>
        <taxon>Metakinetoplastina</taxon>
        <taxon>Trypanosomatida</taxon>
        <taxon>Trypanosomatidae</taxon>
        <taxon>Strigomonadinae</taxon>
        <taxon>Angomonas</taxon>
    </lineage>
</organism>
<name>A0A7G2CHM7_9TRYP</name>
<dbReference type="GO" id="GO:0050577">
    <property type="term" value="F:GDP-L-fucose synthase activity"/>
    <property type="evidence" value="ECO:0007669"/>
    <property type="project" value="UniProtKB-EC"/>
</dbReference>
<dbReference type="InterPro" id="IPR001509">
    <property type="entry name" value="Epimerase_deHydtase"/>
</dbReference>
<evidence type="ECO:0000256" key="4">
    <source>
        <dbReference type="ARBA" id="ARBA00022857"/>
    </source>
</evidence>
<protein>
    <recommendedName>
        <fullName evidence="3">GDP-L-fucose synthase</fullName>
        <ecNumber evidence="3">1.1.1.271</ecNumber>
    </recommendedName>
</protein>
<dbReference type="InterPro" id="IPR036291">
    <property type="entry name" value="NAD(P)-bd_dom_sf"/>
</dbReference>